<dbReference type="InterPro" id="IPR001452">
    <property type="entry name" value="SH3_domain"/>
</dbReference>
<dbReference type="PANTHER" id="PTHR15729:SF10">
    <property type="entry name" value="GTPASE-ACTIVATING PROTEIN CDGAPR"/>
    <property type="match status" value="1"/>
</dbReference>
<organism evidence="7 8">
    <name type="scientific">Stylophora pistillata</name>
    <name type="common">Smooth cauliflower coral</name>
    <dbReference type="NCBI Taxonomy" id="50429"/>
    <lineage>
        <taxon>Eukaryota</taxon>
        <taxon>Metazoa</taxon>
        <taxon>Cnidaria</taxon>
        <taxon>Anthozoa</taxon>
        <taxon>Hexacorallia</taxon>
        <taxon>Scleractinia</taxon>
        <taxon>Astrocoeniina</taxon>
        <taxon>Pocilloporidae</taxon>
        <taxon>Stylophora</taxon>
    </lineage>
</organism>
<reference evidence="8" key="1">
    <citation type="journal article" date="2017" name="bioRxiv">
        <title>Comparative analysis of the genomes of Stylophora pistillata and Acropora digitifera provides evidence for extensive differences between species of corals.</title>
        <authorList>
            <person name="Voolstra C.R."/>
            <person name="Li Y."/>
            <person name="Liew Y.J."/>
            <person name="Baumgarten S."/>
            <person name="Zoccola D."/>
            <person name="Flot J.-F."/>
            <person name="Tambutte S."/>
            <person name="Allemand D."/>
            <person name="Aranda M."/>
        </authorList>
    </citation>
    <scope>NUCLEOTIDE SEQUENCE [LARGE SCALE GENOMIC DNA]</scope>
</reference>
<dbReference type="SMART" id="SM00326">
    <property type="entry name" value="SH3"/>
    <property type="match status" value="1"/>
</dbReference>
<evidence type="ECO:0000256" key="1">
    <source>
        <dbReference type="ARBA" id="ARBA00022443"/>
    </source>
</evidence>
<dbReference type="CDD" id="cd11835">
    <property type="entry name" value="SH3_ARHGAP32_33"/>
    <property type="match status" value="1"/>
</dbReference>
<sequence length="926" mass="104153">MTTWYTSDTSPSGPSNFSYYPSDEYGLPQSQYETSSHSSRLMKLPLSSTETARRRSVHAEKTSPQDNKADFVHGDSAWGTGTYRKVRQNGGNSRFPRIEDMPHFHYDFVDLGEQVKVGLYTDNGGDKRYHNGTAEEGTLLVNVICRGKSWILTRTVGNLRLLDRALHRCLFDRSHSKLKSLARLPDSEKFCRSEECFQVVQDYLARLSELADDAMNCSAVLNWLELDNHGNHTLLTDESPINVPGIAAAHVVKRYTAQAVDELSLEVGGIISVIDMPPVDESLWWRGKQGFEVGFFPSQCVEVISDKTDGNTPLSGHAAPANMTPVAKKRGKIVSFLRLFLSSRPSKARLLQSGILKERTFGCDLGEHLVKTNQQVPQVLVKCAEVIEKSGIVDGIYRLSGMSSNIQKLRLAFDGEEPPDLLKDCYIRDIHCISSLLKMYFRELPNPLLTYHLYDKFVTAIHISDELQRQIAVHHVVQQLPPPHYRTLEYLLRHLSLVASFSPQTGMHAKNLAIVWSPNLLRPMSLDSGGAALLQVNVQAVIVEYLIKNVKVFFDEKAAAAAIVANPRFSSGSWERQQKVVADSDIAGAPSLGPRMASLSISPPTKLISLEEARARAQTTPSRPMGRLIRAKSVEEPHRVETPVYRTSVEVPARRKTSEGSMSGRKWKNFFTHKGKNLEAVPSVAKVQETSQGTYFTVMREPRPQREVGVEVRQAQSAENVSEVSIDSQPRPAEARHVRRDVNHTGREITTPVHQPVTISFTHQPARQRTQTAKEMNVTRHHPVLTKFKRVSSDQTVFYTKVEYHPVRTNHRRASTGGEELEISTLRRREIQPSEHSRPMSHYDNRPRSVYDNEPTPHRYSTPVFSQNCHTITEEQHRYSTPANMGTPPMKKPSRRRLSDQQIAITGARLAHTSVVPCSNSSRPMH</sequence>
<dbReference type="InterPro" id="IPR000198">
    <property type="entry name" value="RhoGAP_dom"/>
</dbReference>
<dbReference type="SMART" id="SM00324">
    <property type="entry name" value="RhoGAP"/>
    <property type="match status" value="1"/>
</dbReference>
<dbReference type="PANTHER" id="PTHR15729">
    <property type="entry name" value="CDC42 GTPASE-ACTIVATING PROTEIN"/>
    <property type="match status" value="1"/>
</dbReference>
<keyword evidence="2" id="KW-0343">GTPase activation</keyword>
<keyword evidence="8" id="KW-1185">Reference proteome</keyword>
<dbReference type="InterPro" id="IPR036028">
    <property type="entry name" value="SH3-like_dom_sf"/>
</dbReference>
<feature type="compositionally biased region" description="Polar residues" evidence="4">
    <location>
        <begin position="1"/>
        <end position="19"/>
    </location>
</feature>
<dbReference type="GO" id="GO:0007264">
    <property type="term" value="P:small GTPase-mediated signal transduction"/>
    <property type="evidence" value="ECO:0007669"/>
    <property type="project" value="TreeGrafter"/>
</dbReference>
<keyword evidence="1 3" id="KW-0728">SH3 domain</keyword>
<dbReference type="Gene3D" id="2.30.30.40">
    <property type="entry name" value="SH3 Domains"/>
    <property type="match status" value="1"/>
</dbReference>
<dbReference type="FunFam" id="2.30.30.40:FF:000207">
    <property type="entry name" value="CLUMA_CG020965, isoform A"/>
    <property type="match status" value="1"/>
</dbReference>
<dbReference type="OrthoDB" id="5873004at2759"/>
<evidence type="ECO:0000259" key="5">
    <source>
        <dbReference type="PROSITE" id="PS50002"/>
    </source>
</evidence>
<name>A0A2B4SB77_STYPI</name>
<gene>
    <name evidence="7" type="primary">arhgap32</name>
    <name evidence="7" type="ORF">AWC38_SpisGene9572</name>
</gene>
<feature type="compositionally biased region" description="Basic and acidic residues" evidence="4">
    <location>
        <begin position="51"/>
        <end position="71"/>
    </location>
</feature>
<proteinExistence type="predicted"/>
<dbReference type="PROSITE" id="PS50002">
    <property type="entry name" value="SH3"/>
    <property type="match status" value="1"/>
</dbReference>
<dbReference type="Proteomes" id="UP000225706">
    <property type="component" value="Unassembled WGS sequence"/>
</dbReference>
<dbReference type="GO" id="GO:0005096">
    <property type="term" value="F:GTPase activator activity"/>
    <property type="evidence" value="ECO:0007669"/>
    <property type="project" value="UniProtKB-KW"/>
</dbReference>
<dbReference type="EMBL" id="LSMT01000142">
    <property type="protein sequence ID" value="PFX25792.1"/>
    <property type="molecule type" value="Genomic_DNA"/>
</dbReference>
<evidence type="ECO:0000313" key="8">
    <source>
        <dbReference type="Proteomes" id="UP000225706"/>
    </source>
</evidence>
<dbReference type="Pfam" id="PF00620">
    <property type="entry name" value="RhoGAP"/>
    <property type="match status" value="1"/>
</dbReference>
<dbReference type="InterPro" id="IPR008936">
    <property type="entry name" value="Rho_GTPase_activation_prot"/>
</dbReference>
<feature type="compositionally biased region" description="Basic and acidic residues" evidence="4">
    <location>
        <begin position="825"/>
        <end position="857"/>
    </location>
</feature>
<dbReference type="Gene3D" id="1.10.555.10">
    <property type="entry name" value="Rho GTPase activation protein"/>
    <property type="match status" value="1"/>
</dbReference>
<dbReference type="SUPFAM" id="SSF50044">
    <property type="entry name" value="SH3-domain"/>
    <property type="match status" value="1"/>
</dbReference>
<evidence type="ECO:0000256" key="3">
    <source>
        <dbReference type="PROSITE-ProRule" id="PRU00192"/>
    </source>
</evidence>
<feature type="domain" description="Rho-GAP" evidence="6">
    <location>
        <begin position="363"/>
        <end position="554"/>
    </location>
</feature>
<dbReference type="InterPro" id="IPR051576">
    <property type="entry name" value="PX-Rho_GAP"/>
</dbReference>
<accession>A0A2B4SB77</accession>
<dbReference type="PROSITE" id="PS50238">
    <property type="entry name" value="RHOGAP"/>
    <property type="match status" value="1"/>
</dbReference>
<feature type="domain" description="SH3" evidence="5">
    <location>
        <begin position="244"/>
        <end position="306"/>
    </location>
</feature>
<dbReference type="FunFam" id="1.10.555.10:FF:000002">
    <property type="entry name" value="rho GTPase-activating protein 32 isoform X1"/>
    <property type="match status" value="1"/>
</dbReference>
<comment type="caution">
    <text evidence="7">The sequence shown here is derived from an EMBL/GenBank/DDBJ whole genome shotgun (WGS) entry which is preliminary data.</text>
</comment>
<feature type="compositionally biased region" description="Polar residues" evidence="4">
    <location>
        <begin position="28"/>
        <end position="39"/>
    </location>
</feature>
<evidence type="ECO:0000256" key="4">
    <source>
        <dbReference type="SAM" id="MobiDB-lite"/>
    </source>
</evidence>
<evidence type="ECO:0000256" key="2">
    <source>
        <dbReference type="ARBA" id="ARBA00022468"/>
    </source>
</evidence>
<feature type="region of interest" description="Disordered" evidence="4">
    <location>
        <begin position="1"/>
        <end position="71"/>
    </location>
</feature>
<protein>
    <submittedName>
        <fullName evidence="7">Rho GTPase-activating protein 32</fullName>
    </submittedName>
</protein>
<feature type="compositionally biased region" description="Polar residues" evidence="4">
    <location>
        <begin position="715"/>
        <end position="728"/>
    </location>
</feature>
<feature type="region of interest" description="Disordered" evidence="4">
    <location>
        <begin position="715"/>
        <end position="736"/>
    </location>
</feature>
<feature type="region of interest" description="Disordered" evidence="4">
    <location>
        <begin position="811"/>
        <end position="864"/>
    </location>
</feature>
<evidence type="ECO:0000313" key="7">
    <source>
        <dbReference type="EMBL" id="PFX25792.1"/>
    </source>
</evidence>
<dbReference type="STRING" id="50429.A0A2B4SB77"/>
<dbReference type="SUPFAM" id="SSF48350">
    <property type="entry name" value="GTPase activation domain, GAP"/>
    <property type="match status" value="1"/>
</dbReference>
<dbReference type="AlphaFoldDB" id="A0A2B4SB77"/>
<evidence type="ECO:0000259" key="6">
    <source>
        <dbReference type="PROSITE" id="PS50238"/>
    </source>
</evidence>